<dbReference type="NCBIfam" id="TIGR01543">
    <property type="entry name" value="proheadase_HK97"/>
    <property type="match status" value="1"/>
</dbReference>
<dbReference type="GO" id="GO:0008233">
    <property type="term" value="F:peptidase activity"/>
    <property type="evidence" value="ECO:0007669"/>
    <property type="project" value="UniProtKB-KW"/>
</dbReference>
<evidence type="ECO:0000313" key="6">
    <source>
        <dbReference type="Proteomes" id="UP000465302"/>
    </source>
</evidence>
<dbReference type="RefSeq" id="WP_207767356.1">
    <property type="nucleotide sequence ID" value="NZ_BLKS01000001.1"/>
</dbReference>
<name>A0A7I9VVI9_MYCAG</name>
<proteinExistence type="predicted"/>
<dbReference type="Pfam" id="PF04586">
    <property type="entry name" value="Peptidase_S78"/>
    <property type="match status" value="1"/>
</dbReference>
<organism evidence="5 6">
    <name type="scientific">Mycolicibacterium agri</name>
    <name type="common">Mycobacterium agri</name>
    <dbReference type="NCBI Taxonomy" id="36811"/>
    <lineage>
        <taxon>Bacteria</taxon>
        <taxon>Bacillati</taxon>
        <taxon>Actinomycetota</taxon>
        <taxon>Actinomycetes</taxon>
        <taxon>Mycobacteriales</taxon>
        <taxon>Mycobacteriaceae</taxon>
        <taxon>Mycolicibacterium</taxon>
    </lineage>
</organism>
<evidence type="ECO:0000256" key="3">
    <source>
        <dbReference type="ARBA" id="ARBA00022801"/>
    </source>
</evidence>
<dbReference type="Proteomes" id="UP000465302">
    <property type="component" value="Unassembled WGS sequence"/>
</dbReference>
<feature type="domain" description="Prohead serine protease" evidence="4">
    <location>
        <begin position="7"/>
        <end position="158"/>
    </location>
</feature>
<keyword evidence="1" id="KW-1188">Viral release from host cell</keyword>
<comment type="caution">
    <text evidence="5">The sequence shown here is derived from an EMBL/GenBank/DDBJ whole genome shotgun (WGS) entry which is preliminary data.</text>
</comment>
<dbReference type="InterPro" id="IPR054613">
    <property type="entry name" value="Peptidase_S78_dom"/>
</dbReference>
<reference evidence="5 6" key="1">
    <citation type="journal article" date="2019" name="Emerg. Microbes Infect.">
        <title>Comprehensive subspecies identification of 175 nontuberculous mycobacteria species based on 7547 genomic profiles.</title>
        <authorList>
            <person name="Matsumoto Y."/>
            <person name="Kinjo T."/>
            <person name="Motooka D."/>
            <person name="Nabeya D."/>
            <person name="Jung N."/>
            <person name="Uechi K."/>
            <person name="Horii T."/>
            <person name="Iida T."/>
            <person name="Fujita J."/>
            <person name="Nakamura S."/>
        </authorList>
    </citation>
    <scope>NUCLEOTIDE SEQUENCE [LARGE SCALE GENOMIC DNA]</scope>
    <source>
        <strain evidence="5 6">JCM 6377</strain>
    </source>
</reference>
<gene>
    <name evidence="5" type="ORF">MAGR_08920</name>
</gene>
<evidence type="ECO:0000313" key="5">
    <source>
        <dbReference type="EMBL" id="GFG49451.1"/>
    </source>
</evidence>
<protein>
    <submittedName>
        <fullName evidence="5">Peptidase</fullName>
    </submittedName>
</protein>
<dbReference type="EMBL" id="BLKS01000001">
    <property type="protein sequence ID" value="GFG49451.1"/>
    <property type="molecule type" value="Genomic_DNA"/>
</dbReference>
<evidence type="ECO:0000256" key="1">
    <source>
        <dbReference type="ARBA" id="ARBA00022612"/>
    </source>
</evidence>
<keyword evidence="2" id="KW-0645">Protease</keyword>
<dbReference type="GO" id="GO:0006508">
    <property type="term" value="P:proteolysis"/>
    <property type="evidence" value="ECO:0007669"/>
    <property type="project" value="UniProtKB-KW"/>
</dbReference>
<keyword evidence="3" id="KW-0378">Hydrolase</keyword>
<accession>A0A7I9VVI9</accession>
<evidence type="ECO:0000256" key="2">
    <source>
        <dbReference type="ARBA" id="ARBA00022670"/>
    </source>
</evidence>
<sequence length="186" mass="20232">MNLFSVELRSEISGNTLSGYAAVFGAYADFGSYLETLAPTAFDAALADPANDVRAYYQHDSSMLLARQSSGTLRLRTDSTGLHFDLHIPDTSYGHDLRELVRRGDLSGMSFGFIAGQEDWGRTPDGRELRTHTSVARLVEVSPVTAPAYSATSVQLRSLADIPLPATDGRTQLIRARARVNLPKGQ</sequence>
<dbReference type="InterPro" id="IPR006433">
    <property type="entry name" value="Prohead_protease"/>
</dbReference>
<dbReference type="AlphaFoldDB" id="A0A7I9VVI9"/>
<evidence type="ECO:0000259" key="4">
    <source>
        <dbReference type="Pfam" id="PF04586"/>
    </source>
</evidence>